<dbReference type="EMBL" id="CAMPGE010024349">
    <property type="protein sequence ID" value="CAI2382197.1"/>
    <property type="molecule type" value="Genomic_DNA"/>
</dbReference>
<evidence type="ECO:0000313" key="1">
    <source>
        <dbReference type="EMBL" id="CAI2382197.1"/>
    </source>
</evidence>
<evidence type="ECO:0000313" key="2">
    <source>
        <dbReference type="Proteomes" id="UP001295684"/>
    </source>
</evidence>
<accession>A0AAD1XZX8</accession>
<organism evidence="1 2">
    <name type="scientific">Euplotes crassus</name>
    <dbReference type="NCBI Taxonomy" id="5936"/>
    <lineage>
        <taxon>Eukaryota</taxon>
        <taxon>Sar</taxon>
        <taxon>Alveolata</taxon>
        <taxon>Ciliophora</taxon>
        <taxon>Intramacronucleata</taxon>
        <taxon>Spirotrichea</taxon>
        <taxon>Hypotrichia</taxon>
        <taxon>Euplotida</taxon>
        <taxon>Euplotidae</taxon>
        <taxon>Moneuplotes</taxon>
    </lineage>
</organism>
<proteinExistence type="predicted"/>
<sequence>MLKNLCDRFVDCFGIAFHHNRSCFLKIRFLALLREGFSKCSSIFIRSKLPPNPENS</sequence>
<gene>
    <name evidence="1" type="ORF">ECRASSUSDP1_LOCUS23667</name>
</gene>
<keyword evidence="2" id="KW-1185">Reference proteome</keyword>
<name>A0AAD1XZX8_EUPCR</name>
<reference evidence="1" key="1">
    <citation type="submission" date="2023-07" db="EMBL/GenBank/DDBJ databases">
        <authorList>
            <consortium name="AG Swart"/>
            <person name="Singh M."/>
            <person name="Singh A."/>
            <person name="Seah K."/>
            <person name="Emmerich C."/>
        </authorList>
    </citation>
    <scope>NUCLEOTIDE SEQUENCE</scope>
    <source>
        <strain evidence="1">DP1</strain>
    </source>
</reference>
<dbReference type="Proteomes" id="UP001295684">
    <property type="component" value="Unassembled WGS sequence"/>
</dbReference>
<protein>
    <submittedName>
        <fullName evidence="1">Uncharacterized protein</fullName>
    </submittedName>
</protein>
<dbReference type="AlphaFoldDB" id="A0AAD1XZX8"/>
<comment type="caution">
    <text evidence="1">The sequence shown here is derived from an EMBL/GenBank/DDBJ whole genome shotgun (WGS) entry which is preliminary data.</text>
</comment>